<dbReference type="RefSeq" id="WP_052551653.1">
    <property type="nucleotide sequence ID" value="NZ_JMCC02000054.1"/>
</dbReference>
<feature type="compositionally biased region" description="Low complexity" evidence="1">
    <location>
        <begin position="27"/>
        <end position="43"/>
    </location>
</feature>
<accession>A0A0C2D0M3</accession>
<gene>
    <name evidence="2" type="ORF">DB30_05596</name>
</gene>
<name>A0A0C2D0M3_9BACT</name>
<organism evidence="2 3">
    <name type="scientific">Enhygromyxa salina</name>
    <dbReference type="NCBI Taxonomy" id="215803"/>
    <lineage>
        <taxon>Bacteria</taxon>
        <taxon>Pseudomonadati</taxon>
        <taxon>Myxococcota</taxon>
        <taxon>Polyangia</taxon>
        <taxon>Nannocystales</taxon>
        <taxon>Nannocystaceae</taxon>
        <taxon>Enhygromyxa</taxon>
    </lineage>
</organism>
<evidence type="ECO:0000256" key="1">
    <source>
        <dbReference type="SAM" id="MobiDB-lite"/>
    </source>
</evidence>
<proteinExistence type="predicted"/>
<sequence>MINLLLPLWISFAPGTQPTDAAPPDPTDAQDAAPAEPVATPEPVSQPTPAAAPVEPAQDPPALTPVEGPSGPPYYTEADMDRLRERYGVAKDPRIEPRKPKWRCLIPDPTCGFGVEVVATTAYAYRARQGNISVDGAFFDWNSARVAYDLWLNFPAHVQTLGTYKFTRLTLGPKVAIVASDNQDLWGNMGLALRYWFGTEKWSPALEFSSALSFKLVGEDNGLTSTRRSPVGITADIGINIGGWGAIIVGGQYDSPLAREEIPEKFRISAGGQMFVGFRGNILWGVPAAAAVGTHIALQRAAPDQP</sequence>
<comment type="caution">
    <text evidence="2">The sequence shown here is derived from an EMBL/GenBank/DDBJ whole genome shotgun (WGS) entry which is preliminary data.</text>
</comment>
<evidence type="ECO:0000313" key="2">
    <source>
        <dbReference type="EMBL" id="KIG15400.1"/>
    </source>
</evidence>
<evidence type="ECO:0000313" key="3">
    <source>
        <dbReference type="Proteomes" id="UP000031599"/>
    </source>
</evidence>
<dbReference type="AlphaFoldDB" id="A0A0C2D0M3"/>
<feature type="region of interest" description="Disordered" evidence="1">
    <location>
        <begin position="16"/>
        <end position="77"/>
    </location>
</feature>
<reference evidence="2 3" key="1">
    <citation type="submission" date="2014-12" db="EMBL/GenBank/DDBJ databases">
        <title>Genome assembly of Enhygromyxa salina DSM 15201.</title>
        <authorList>
            <person name="Sharma G."/>
            <person name="Subramanian S."/>
        </authorList>
    </citation>
    <scope>NUCLEOTIDE SEQUENCE [LARGE SCALE GENOMIC DNA]</scope>
    <source>
        <strain evidence="2 3">DSM 15201</strain>
    </source>
</reference>
<dbReference type="Proteomes" id="UP000031599">
    <property type="component" value="Unassembled WGS sequence"/>
</dbReference>
<protein>
    <submittedName>
        <fullName evidence="2">Uncharacterized protein</fullName>
    </submittedName>
</protein>
<dbReference type="EMBL" id="JMCC02000054">
    <property type="protein sequence ID" value="KIG15400.1"/>
    <property type="molecule type" value="Genomic_DNA"/>
</dbReference>